<feature type="transmembrane region" description="Helical" evidence="9">
    <location>
        <begin position="192"/>
        <end position="212"/>
    </location>
</feature>
<keyword evidence="6 9" id="KW-0472">Membrane</keyword>
<sequence length="607" mass="65430">MSNLSVLKRIFLLMGLSLVIMAGALFYSGQQSYQNIVSERKAMLMKMDQNAISIFKRYQSLEAEGKMTREAAQKDAIAQIMAMRYSPDGYFWINDLNGVMVAHAAKPALNNTSVLGMKDPNGVFIFQEFIKIAKASGEGYLDYMWPKPGSDQPVGKNSHIVLFAPWGWIVGTGVYNDDIVAMSQKQTLSTGIIMIFAAIATILGSILIGRSISKPLNALKATMIKIAANDTSGEIAHISRRDEIGQMANALVEIKNSVVERNRLEDNRAASQLAMDQRRQERAEIEKQNSDRQAGVVASFAQAFEALSTGDLTVRLTNLPSDYLKLETDFNKAVSALAETLQKIAESTMSVGRSVDEINGAVTNLSRRTEGQAANLEETAAAIDDISHKIKSSESSIERARAMALSAKEDAAKSSSVVTEAISAMGLIEQSSTRINDIISVIDEIAFQTNLLALNAGVEAARAGEAGKGFAVVAQEVRELAQRSANAAKEIKTHIQASGAQVQTGVQLVEATGAALQGIDGRVLTINASIGDIATLSREQSTGISEINSSINEIDRMTQQNAAMVEETTAATSQLKAEAENLAHLLSMFKIEDRRMASTQRAARSAA</sequence>
<dbReference type="PANTHER" id="PTHR43531">
    <property type="entry name" value="PROTEIN ICFG"/>
    <property type="match status" value="1"/>
</dbReference>
<dbReference type="EMBL" id="SSOA01000001">
    <property type="protein sequence ID" value="THF53711.1"/>
    <property type="molecule type" value="Genomic_DNA"/>
</dbReference>
<dbReference type="Pfam" id="PF00015">
    <property type="entry name" value="MCPsignal"/>
    <property type="match status" value="1"/>
</dbReference>
<evidence type="ECO:0000256" key="3">
    <source>
        <dbReference type="ARBA" id="ARBA00022500"/>
    </source>
</evidence>
<dbReference type="Pfam" id="PF08269">
    <property type="entry name" value="dCache_2"/>
    <property type="match status" value="1"/>
</dbReference>
<dbReference type="InterPro" id="IPR051310">
    <property type="entry name" value="MCP_chemotaxis"/>
</dbReference>
<evidence type="ECO:0000313" key="13">
    <source>
        <dbReference type="Proteomes" id="UP000310754"/>
    </source>
</evidence>
<dbReference type="InterPro" id="IPR004090">
    <property type="entry name" value="Chemotax_Me-accpt_rcpt"/>
</dbReference>
<dbReference type="CDD" id="cd11386">
    <property type="entry name" value="MCP_signal"/>
    <property type="match status" value="1"/>
</dbReference>
<name>A0A4S4A5A7_9HYPH</name>
<organism evidence="12 13">
    <name type="scientific">Allorhizobium terrae</name>
    <dbReference type="NCBI Taxonomy" id="1848972"/>
    <lineage>
        <taxon>Bacteria</taxon>
        <taxon>Pseudomonadati</taxon>
        <taxon>Pseudomonadota</taxon>
        <taxon>Alphaproteobacteria</taxon>
        <taxon>Hyphomicrobiales</taxon>
        <taxon>Rhizobiaceae</taxon>
        <taxon>Rhizobium/Agrobacterium group</taxon>
        <taxon>Allorhizobium</taxon>
    </lineage>
</organism>
<evidence type="ECO:0000259" key="11">
    <source>
        <dbReference type="PROSITE" id="PS50885"/>
    </source>
</evidence>
<dbReference type="AlphaFoldDB" id="A0A4S4A5A7"/>
<evidence type="ECO:0000313" key="12">
    <source>
        <dbReference type="EMBL" id="THF53711.1"/>
    </source>
</evidence>
<keyword evidence="3" id="KW-0145">Chemotaxis</keyword>
<evidence type="ECO:0000259" key="10">
    <source>
        <dbReference type="PROSITE" id="PS50111"/>
    </source>
</evidence>
<dbReference type="PROSITE" id="PS50885">
    <property type="entry name" value="HAMP"/>
    <property type="match status" value="2"/>
</dbReference>
<keyword evidence="5 9" id="KW-1133">Transmembrane helix</keyword>
<dbReference type="PANTHER" id="PTHR43531:SF11">
    <property type="entry name" value="METHYL-ACCEPTING CHEMOTAXIS PROTEIN 3"/>
    <property type="match status" value="1"/>
</dbReference>
<keyword evidence="8" id="KW-0807">Transducer</keyword>
<evidence type="ECO:0000256" key="4">
    <source>
        <dbReference type="ARBA" id="ARBA00022692"/>
    </source>
</evidence>
<keyword evidence="2" id="KW-1003">Cell membrane</keyword>
<dbReference type="GO" id="GO:0006935">
    <property type="term" value="P:chemotaxis"/>
    <property type="evidence" value="ECO:0007669"/>
    <property type="project" value="UniProtKB-KW"/>
</dbReference>
<keyword evidence="4 9" id="KW-0812">Transmembrane</keyword>
<dbReference type="InterPro" id="IPR004010">
    <property type="entry name" value="Double_Cache_2"/>
</dbReference>
<dbReference type="CDD" id="cd06225">
    <property type="entry name" value="HAMP"/>
    <property type="match status" value="1"/>
</dbReference>
<feature type="transmembrane region" description="Helical" evidence="9">
    <location>
        <begin position="6"/>
        <end position="27"/>
    </location>
</feature>
<evidence type="ECO:0000256" key="7">
    <source>
        <dbReference type="ARBA" id="ARBA00029447"/>
    </source>
</evidence>
<evidence type="ECO:0000256" key="8">
    <source>
        <dbReference type="PROSITE-ProRule" id="PRU00284"/>
    </source>
</evidence>
<dbReference type="Gene3D" id="6.10.340.10">
    <property type="match status" value="1"/>
</dbReference>
<dbReference type="GO" id="GO:0007165">
    <property type="term" value="P:signal transduction"/>
    <property type="evidence" value="ECO:0007669"/>
    <property type="project" value="UniProtKB-KW"/>
</dbReference>
<dbReference type="InterPro" id="IPR004089">
    <property type="entry name" value="MCPsignal_dom"/>
</dbReference>
<dbReference type="SUPFAM" id="SSF158472">
    <property type="entry name" value="HAMP domain-like"/>
    <property type="match status" value="1"/>
</dbReference>
<comment type="similarity">
    <text evidence="7">Belongs to the methyl-accepting chemotaxis (MCP) protein family.</text>
</comment>
<evidence type="ECO:0000256" key="5">
    <source>
        <dbReference type="ARBA" id="ARBA00022989"/>
    </source>
</evidence>
<feature type="domain" description="HAMP" evidence="11">
    <location>
        <begin position="291"/>
        <end position="342"/>
    </location>
</feature>
<dbReference type="Proteomes" id="UP000310754">
    <property type="component" value="Unassembled WGS sequence"/>
</dbReference>
<gene>
    <name evidence="12" type="ORF">E6C51_00900</name>
</gene>
<dbReference type="PROSITE" id="PS50111">
    <property type="entry name" value="CHEMOTAXIS_TRANSDUC_2"/>
    <property type="match status" value="1"/>
</dbReference>
<reference evidence="12 13" key="1">
    <citation type="submission" date="2019-04" db="EMBL/GenBank/DDBJ databases">
        <title>Rhizobium terrae sp. nov., isolated from a paddy soil.</title>
        <authorList>
            <person name="Lin S.-Y."/>
            <person name="Hameed A."/>
            <person name="Huang H.-I."/>
            <person name="Young C.-C."/>
        </authorList>
    </citation>
    <scope>NUCLEOTIDE SEQUENCE [LARGE SCALE GENOMIC DNA]</scope>
    <source>
        <strain evidence="12 13">CC-HIH110</strain>
    </source>
</reference>
<feature type="domain" description="HAMP" evidence="11">
    <location>
        <begin position="210"/>
        <end position="263"/>
    </location>
</feature>
<dbReference type="Gene3D" id="3.30.450.20">
    <property type="entry name" value="PAS domain"/>
    <property type="match status" value="1"/>
</dbReference>
<dbReference type="PRINTS" id="PR00260">
    <property type="entry name" value="CHEMTRNSDUCR"/>
</dbReference>
<dbReference type="SUPFAM" id="SSF58104">
    <property type="entry name" value="Methyl-accepting chemotaxis protein (MCP) signaling domain"/>
    <property type="match status" value="1"/>
</dbReference>
<keyword evidence="13" id="KW-1185">Reference proteome</keyword>
<dbReference type="GO" id="GO:0005886">
    <property type="term" value="C:plasma membrane"/>
    <property type="evidence" value="ECO:0007669"/>
    <property type="project" value="UniProtKB-SubCell"/>
</dbReference>
<dbReference type="FunFam" id="1.10.287.950:FF:000001">
    <property type="entry name" value="Methyl-accepting chemotaxis sensory transducer"/>
    <property type="match status" value="1"/>
</dbReference>
<dbReference type="SMART" id="SM01049">
    <property type="entry name" value="Cache_2"/>
    <property type="match status" value="1"/>
</dbReference>
<dbReference type="SMART" id="SM00304">
    <property type="entry name" value="HAMP"/>
    <property type="match status" value="2"/>
</dbReference>
<comment type="subcellular location">
    <subcellularLocation>
        <location evidence="1">Cell membrane</location>
        <topology evidence="1">Multi-pass membrane protein</topology>
    </subcellularLocation>
</comment>
<accession>A0A4S4A5A7</accession>
<evidence type="ECO:0000256" key="6">
    <source>
        <dbReference type="ARBA" id="ARBA00023136"/>
    </source>
</evidence>
<dbReference type="InterPro" id="IPR003660">
    <property type="entry name" value="HAMP_dom"/>
</dbReference>
<dbReference type="InterPro" id="IPR033480">
    <property type="entry name" value="sCache_2"/>
</dbReference>
<dbReference type="SMART" id="SM00283">
    <property type="entry name" value="MA"/>
    <property type="match status" value="1"/>
</dbReference>
<dbReference type="GO" id="GO:0004888">
    <property type="term" value="F:transmembrane signaling receptor activity"/>
    <property type="evidence" value="ECO:0007669"/>
    <property type="project" value="InterPro"/>
</dbReference>
<evidence type="ECO:0000256" key="1">
    <source>
        <dbReference type="ARBA" id="ARBA00004651"/>
    </source>
</evidence>
<comment type="caution">
    <text evidence="12">The sequence shown here is derived from an EMBL/GenBank/DDBJ whole genome shotgun (WGS) entry which is preliminary data.</text>
</comment>
<dbReference type="RefSeq" id="WP_190234717.1">
    <property type="nucleotide sequence ID" value="NZ_SSOA01000001.1"/>
</dbReference>
<dbReference type="Pfam" id="PF00672">
    <property type="entry name" value="HAMP"/>
    <property type="match status" value="1"/>
</dbReference>
<proteinExistence type="inferred from homology"/>
<dbReference type="Gene3D" id="1.10.287.950">
    <property type="entry name" value="Methyl-accepting chemotaxis protein"/>
    <property type="match status" value="1"/>
</dbReference>
<protein>
    <submittedName>
        <fullName evidence="12">HAMP domain-containing protein</fullName>
    </submittedName>
</protein>
<feature type="domain" description="Methyl-accepting transducer" evidence="10">
    <location>
        <begin position="347"/>
        <end position="576"/>
    </location>
</feature>
<evidence type="ECO:0000256" key="2">
    <source>
        <dbReference type="ARBA" id="ARBA00022475"/>
    </source>
</evidence>
<evidence type="ECO:0000256" key="9">
    <source>
        <dbReference type="SAM" id="Phobius"/>
    </source>
</evidence>